<dbReference type="InterPro" id="IPR000531">
    <property type="entry name" value="Beta-barrel_TonB"/>
</dbReference>
<keyword evidence="5 12" id="KW-0812">Transmembrane</keyword>
<keyword evidence="9 13" id="KW-0798">TonB box</keyword>
<proteinExistence type="inferred from homology"/>
<evidence type="ECO:0000256" key="3">
    <source>
        <dbReference type="ARBA" id="ARBA00022452"/>
    </source>
</evidence>
<gene>
    <name evidence="17" type="ORF">RPR59_00415</name>
</gene>
<dbReference type="InterPro" id="IPR036942">
    <property type="entry name" value="Beta-barrel_TonB_sf"/>
</dbReference>
<evidence type="ECO:0000259" key="16">
    <source>
        <dbReference type="Pfam" id="PF07715"/>
    </source>
</evidence>
<evidence type="ECO:0000256" key="2">
    <source>
        <dbReference type="ARBA" id="ARBA00022448"/>
    </source>
</evidence>
<dbReference type="InterPro" id="IPR037066">
    <property type="entry name" value="Plug_dom_sf"/>
</dbReference>
<accession>A0ABZ0B8M2</accession>
<dbReference type="CDD" id="cd01347">
    <property type="entry name" value="ligand_gated_channel"/>
    <property type="match status" value="1"/>
</dbReference>
<dbReference type="SUPFAM" id="SSF56935">
    <property type="entry name" value="Porins"/>
    <property type="match status" value="1"/>
</dbReference>
<keyword evidence="11 12" id="KW-0998">Cell outer membrane</keyword>
<organism evidence="17 18">
    <name type="scientific">Stakelama saccharophila</name>
    <dbReference type="NCBI Taxonomy" id="3075605"/>
    <lineage>
        <taxon>Bacteria</taxon>
        <taxon>Pseudomonadati</taxon>
        <taxon>Pseudomonadota</taxon>
        <taxon>Alphaproteobacteria</taxon>
        <taxon>Sphingomonadales</taxon>
        <taxon>Sphingomonadaceae</taxon>
        <taxon>Stakelama</taxon>
    </lineage>
</organism>
<dbReference type="PANTHER" id="PTHR32552:SF89">
    <property type="entry name" value="CATECHOLATE SIDEROPHORE RECEPTOR FIU"/>
    <property type="match status" value="1"/>
</dbReference>
<evidence type="ECO:0000256" key="8">
    <source>
        <dbReference type="ARBA" id="ARBA00023065"/>
    </source>
</evidence>
<name>A0ABZ0B8M2_9SPHN</name>
<reference evidence="17 18" key="1">
    <citation type="submission" date="2023-09" db="EMBL/GenBank/DDBJ databases">
        <authorList>
            <person name="Rey-Velasco X."/>
        </authorList>
    </citation>
    <scope>NUCLEOTIDE SEQUENCE [LARGE SCALE GENOMIC DNA]</scope>
    <source>
        <strain evidence="17 18">W311</strain>
    </source>
</reference>
<comment type="similarity">
    <text evidence="12 13">Belongs to the TonB-dependent receptor family.</text>
</comment>
<feature type="domain" description="TonB-dependent receptor-like beta-barrel" evidence="15">
    <location>
        <begin position="278"/>
        <end position="735"/>
    </location>
</feature>
<evidence type="ECO:0000313" key="18">
    <source>
        <dbReference type="Proteomes" id="UP001302249"/>
    </source>
</evidence>
<evidence type="ECO:0000256" key="6">
    <source>
        <dbReference type="ARBA" id="ARBA00022729"/>
    </source>
</evidence>
<evidence type="ECO:0000259" key="15">
    <source>
        <dbReference type="Pfam" id="PF00593"/>
    </source>
</evidence>
<evidence type="ECO:0000256" key="7">
    <source>
        <dbReference type="ARBA" id="ARBA00023004"/>
    </source>
</evidence>
<evidence type="ECO:0000256" key="12">
    <source>
        <dbReference type="PROSITE-ProRule" id="PRU01360"/>
    </source>
</evidence>
<comment type="subcellular location">
    <subcellularLocation>
        <location evidence="1 12">Cell outer membrane</location>
        <topology evidence="1 12">Multi-pass membrane protein</topology>
    </subcellularLocation>
</comment>
<feature type="domain" description="TonB-dependent receptor plug" evidence="16">
    <location>
        <begin position="65"/>
        <end position="174"/>
    </location>
</feature>
<keyword evidence="3 12" id="KW-1134">Transmembrane beta strand</keyword>
<keyword evidence="6 14" id="KW-0732">Signal</keyword>
<dbReference type="Proteomes" id="UP001302249">
    <property type="component" value="Chromosome"/>
</dbReference>
<evidence type="ECO:0000256" key="10">
    <source>
        <dbReference type="ARBA" id="ARBA00023136"/>
    </source>
</evidence>
<keyword evidence="4" id="KW-0410">Iron transport</keyword>
<evidence type="ECO:0000256" key="5">
    <source>
        <dbReference type="ARBA" id="ARBA00022692"/>
    </source>
</evidence>
<evidence type="ECO:0000256" key="14">
    <source>
        <dbReference type="SAM" id="SignalP"/>
    </source>
</evidence>
<dbReference type="PANTHER" id="PTHR32552">
    <property type="entry name" value="FERRICHROME IRON RECEPTOR-RELATED"/>
    <property type="match status" value="1"/>
</dbReference>
<keyword evidence="2 12" id="KW-0813">Transport</keyword>
<protein>
    <submittedName>
        <fullName evidence="17">TonB-dependent receptor</fullName>
    </submittedName>
</protein>
<dbReference type="Pfam" id="PF00593">
    <property type="entry name" value="TonB_dep_Rec_b-barrel"/>
    <property type="match status" value="1"/>
</dbReference>
<keyword evidence="8" id="KW-0406">Ion transport</keyword>
<evidence type="ECO:0000256" key="1">
    <source>
        <dbReference type="ARBA" id="ARBA00004571"/>
    </source>
</evidence>
<keyword evidence="17" id="KW-0675">Receptor</keyword>
<evidence type="ECO:0000256" key="9">
    <source>
        <dbReference type="ARBA" id="ARBA00023077"/>
    </source>
</evidence>
<evidence type="ECO:0000313" key="17">
    <source>
        <dbReference type="EMBL" id="WNO53766.1"/>
    </source>
</evidence>
<dbReference type="Gene3D" id="2.40.170.20">
    <property type="entry name" value="TonB-dependent receptor, beta-barrel domain"/>
    <property type="match status" value="1"/>
</dbReference>
<keyword evidence="18" id="KW-1185">Reference proteome</keyword>
<dbReference type="PROSITE" id="PS52016">
    <property type="entry name" value="TONB_DEPENDENT_REC_3"/>
    <property type="match status" value="1"/>
</dbReference>
<feature type="signal peptide" evidence="14">
    <location>
        <begin position="1"/>
        <end position="24"/>
    </location>
</feature>
<dbReference type="Pfam" id="PF07715">
    <property type="entry name" value="Plug"/>
    <property type="match status" value="1"/>
</dbReference>
<dbReference type="RefSeq" id="WP_313915535.1">
    <property type="nucleotide sequence ID" value="NZ_CP135076.1"/>
</dbReference>
<dbReference type="InterPro" id="IPR012910">
    <property type="entry name" value="Plug_dom"/>
</dbReference>
<sequence length="778" mass="85436">MRSRILVTSSVMAVAFATATPSYAAAAETADGEAAPKAAAQRAASSDAAGKTVEEIVVIGRGETRQVQGLTQEDIAVSPPGTSPLALLDKLPSVNFQSATPFGSNEWSTRISVRGFTQNQLGFVLDGVPLGDMSYGNFNGLHISRAISSNNIARTELSQGAGALSTPSSSNLGGTIEFFSRDPADEIGGDVSATYGSNDAWRLFGRVDTGDLGGGVKAYFSGDYAQTPKWKGKGAQHALHVNGKVKAPLGTDGSISAFVNYSYLADDDYVDMWPGLLERKGYNWNYLRYDWDTATAIADNYQERGIYEADYPGYGTLTGDDAYYDGYGLRRDILMGANLEYDLTDKLSVELTPYYHRNRGIGTWWTFYTPTPGGANLSVRGTEYWIDREGLTGSLSYDLFSGNTLEVGGWYEHNDYKQARDYFGLRDTDHSSIHPREWPDHPFAYDYYYDFNINTYQYYVQDSWQVTDALKVTGGWKGIDVDIVSRYDPERTNVDTWGTNGELEAEDMFLPQVGLNYRPIDALEVFASYSENMRAFTTGPFITSPDQFAALKASDLKPETSWTAEGGVRVHLPRFDGSLAAYHVKFDDRLFSVSPCTAIQSCPSILDNVGSVTTNGIEATGTYRPVRHLSLYASYSYSHAEYDDDVLNGGGEVVVASAGKAVVDQPRHQANAEIAYDDGALFARAKANYQSKRYATYENDLSFDGRTLVDLTLGYRLKGDGMLGGTEIQLNVTNLTDEEYVATIGETGGYLTSYSEGDYQYFLVGPPRQVFVTLKKSF</sequence>
<dbReference type="Gene3D" id="2.170.130.10">
    <property type="entry name" value="TonB-dependent receptor, plug domain"/>
    <property type="match status" value="1"/>
</dbReference>
<evidence type="ECO:0000256" key="11">
    <source>
        <dbReference type="ARBA" id="ARBA00023237"/>
    </source>
</evidence>
<keyword evidence="10 12" id="KW-0472">Membrane</keyword>
<feature type="chain" id="PRO_5046095072" evidence="14">
    <location>
        <begin position="25"/>
        <end position="778"/>
    </location>
</feature>
<keyword evidence="7" id="KW-0408">Iron</keyword>
<evidence type="ECO:0000256" key="13">
    <source>
        <dbReference type="RuleBase" id="RU003357"/>
    </source>
</evidence>
<evidence type="ECO:0000256" key="4">
    <source>
        <dbReference type="ARBA" id="ARBA00022496"/>
    </source>
</evidence>
<dbReference type="EMBL" id="CP135076">
    <property type="protein sequence ID" value="WNO53766.1"/>
    <property type="molecule type" value="Genomic_DNA"/>
</dbReference>
<dbReference type="InterPro" id="IPR039426">
    <property type="entry name" value="TonB-dep_rcpt-like"/>
</dbReference>